<gene>
    <name evidence="5" type="ORF">C7M71_012810</name>
</gene>
<keyword evidence="3" id="KW-0804">Transcription</keyword>
<keyword evidence="6" id="KW-1185">Reference proteome</keyword>
<evidence type="ECO:0000259" key="4">
    <source>
        <dbReference type="PROSITE" id="PS50956"/>
    </source>
</evidence>
<dbReference type="InterPro" id="IPR036390">
    <property type="entry name" value="WH_DNA-bd_sf"/>
</dbReference>
<evidence type="ECO:0000313" key="5">
    <source>
        <dbReference type="EMBL" id="AXI78192.1"/>
    </source>
</evidence>
<dbReference type="GO" id="GO:0043565">
    <property type="term" value="F:sequence-specific DNA binding"/>
    <property type="evidence" value="ECO:0007669"/>
    <property type="project" value="InterPro"/>
</dbReference>
<dbReference type="InterPro" id="IPR011008">
    <property type="entry name" value="Dimeric_a/b-barrel"/>
</dbReference>
<dbReference type="InterPro" id="IPR019888">
    <property type="entry name" value="Tscrpt_reg_AsnC-like"/>
</dbReference>
<reference evidence="6" key="1">
    <citation type="submission" date="2018-07" db="EMBL/GenBank/DDBJ databases">
        <title>Streptacidiphilus bronchialis DSM 106435 chromosome.</title>
        <authorList>
            <person name="Batra D."/>
            <person name="Gulvik C.A."/>
        </authorList>
    </citation>
    <scope>NUCLEOTIDE SEQUENCE [LARGE SCALE GENOMIC DNA]</scope>
    <source>
        <strain evidence="6">DSM 106435</strain>
    </source>
</reference>
<dbReference type="AlphaFoldDB" id="A0A345SWT7"/>
<evidence type="ECO:0000256" key="1">
    <source>
        <dbReference type="ARBA" id="ARBA00023015"/>
    </source>
</evidence>
<sequence>MVDDLDRSIVQALTRDGRTPYTTMARNLGVSEATVRQRVSKLQESGALHIVALANALTLGHQSVRLLIRVRDLTPRAVAKSLADMAMINHVALCAGSQDIYLEGTCRDQAQLIRLMDDIRMLPGVSSVQVLLLLELFKDYTWDGLSSSVGQGFTEEESARRRSG</sequence>
<evidence type="ECO:0000313" key="6">
    <source>
        <dbReference type="Proteomes" id="UP000249340"/>
    </source>
</evidence>
<dbReference type="EMBL" id="CP031264">
    <property type="protein sequence ID" value="AXI78192.1"/>
    <property type="molecule type" value="Genomic_DNA"/>
</dbReference>
<dbReference type="PANTHER" id="PTHR30154:SF34">
    <property type="entry name" value="TRANSCRIPTIONAL REGULATOR AZLB"/>
    <property type="match status" value="1"/>
</dbReference>
<accession>A0A345SWT7</accession>
<dbReference type="SMART" id="SM00344">
    <property type="entry name" value="HTH_ASNC"/>
    <property type="match status" value="1"/>
</dbReference>
<dbReference type="InterPro" id="IPR000485">
    <property type="entry name" value="AsnC-type_HTH_dom"/>
</dbReference>
<dbReference type="PRINTS" id="PR00033">
    <property type="entry name" value="HTHASNC"/>
</dbReference>
<evidence type="ECO:0000256" key="3">
    <source>
        <dbReference type="ARBA" id="ARBA00023163"/>
    </source>
</evidence>
<keyword evidence="2" id="KW-0238">DNA-binding</keyword>
<dbReference type="Pfam" id="PF13404">
    <property type="entry name" value="HTH_AsnC-type"/>
    <property type="match status" value="1"/>
</dbReference>
<protein>
    <submittedName>
        <fullName evidence="5">Lrp/AsnC family transcriptional regulator</fullName>
    </submittedName>
</protein>
<dbReference type="GO" id="GO:0005829">
    <property type="term" value="C:cytosol"/>
    <property type="evidence" value="ECO:0007669"/>
    <property type="project" value="TreeGrafter"/>
</dbReference>
<proteinExistence type="predicted"/>
<keyword evidence="1" id="KW-0805">Transcription regulation</keyword>
<dbReference type="PANTHER" id="PTHR30154">
    <property type="entry name" value="LEUCINE-RESPONSIVE REGULATORY PROTEIN"/>
    <property type="match status" value="1"/>
</dbReference>
<dbReference type="Gene3D" id="3.30.70.920">
    <property type="match status" value="1"/>
</dbReference>
<dbReference type="SUPFAM" id="SSF46785">
    <property type="entry name" value="Winged helix' DNA-binding domain"/>
    <property type="match status" value="1"/>
</dbReference>
<name>A0A345SWT7_9ACTN</name>
<dbReference type="SUPFAM" id="SSF54909">
    <property type="entry name" value="Dimeric alpha+beta barrel"/>
    <property type="match status" value="1"/>
</dbReference>
<dbReference type="GO" id="GO:0043200">
    <property type="term" value="P:response to amino acid"/>
    <property type="evidence" value="ECO:0007669"/>
    <property type="project" value="TreeGrafter"/>
</dbReference>
<dbReference type="Pfam" id="PF01037">
    <property type="entry name" value="AsnC_trans_reg"/>
    <property type="match status" value="1"/>
</dbReference>
<feature type="domain" description="HTH asnC-type" evidence="4">
    <location>
        <begin position="2"/>
        <end position="62"/>
    </location>
</feature>
<dbReference type="Proteomes" id="UP000249340">
    <property type="component" value="Chromosome"/>
</dbReference>
<evidence type="ECO:0000256" key="2">
    <source>
        <dbReference type="ARBA" id="ARBA00023125"/>
    </source>
</evidence>
<dbReference type="InterPro" id="IPR036388">
    <property type="entry name" value="WH-like_DNA-bd_sf"/>
</dbReference>
<dbReference type="OrthoDB" id="3526090at2"/>
<dbReference type="KEGG" id="stri:C7M71_012810"/>
<organism evidence="5 6">
    <name type="scientific">Peterkaempfera bronchialis</name>
    <dbReference type="NCBI Taxonomy" id="2126346"/>
    <lineage>
        <taxon>Bacteria</taxon>
        <taxon>Bacillati</taxon>
        <taxon>Actinomycetota</taxon>
        <taxon>Actinomycetes</taxon>
        <taxon>Kitasatosporales</taxon>
        <taxon>Streptomycetaceae</taxon>
        <taxon>Peterkaempfera</taxon>
    </lineage>
</organism>
<dbReference type="PROSITE" id="PS50956">
    <property type="entry name" value="HTH_ASNC_2"/>
    <property type="match status" value="1"/>
</dbReference>
<dbReference type="InterPro" id="IPR019887">
    <property type="entry name" value="Tscrpt_reg_AsnC/Lrp_C"/>
</dbReference>
<dbReference type="Gene3D" id="1.10.10.10">
    <property type="entry name" value="Winged helix-like DNA-binding domain superfamily/Winged helix DNA-binding domain"/>
    <property type="match status" value="1"/>
</dbReference>